<name>A0ACC7NBC4_9BURK</name>
<evidence type="ECO:0000313" key="2">
    <source>
        <dbReference type="Proteomes" id="UP001629235"/>
    </source>
</evidence>
<proteinExistence type="predicted"/>
<sequence>MPNAYTHQPLTPFRRALARFSLSETAKYTKLTLGLWIGFAIPSVLGYPDAAVSLAGSAMLTLAL</sequence>
<evidence type="ECO:0000313" key="1">
    <source>
        <dbReference type="EMBL" id="MFM0103531.1"/>
    </source>
</evidence>
<gene>
    <name evidence="1" type="ORF">PQR01_08550</name>
</gene>
<reference evidence="1 2" key="1">
    <citation type="journal article" date="2024" name="Chem. Sci.">
        <title>Discovery of megapolipeptins by genome mining of a Burkholderiales bacteria collection.</title>
        <authorList>
            <person name="Paulo B.S."/>
            <person name="Recchia M.J.J."/>
            <person name="Lee S."/>
            <person name="Fergusson C.H."/>
            <person name="Romanowski S.B."/>
            <person name="Hernandez A."/>
            <person name="Krull N."/>
            <person name="Liu D.Y."/>
            <person name="Cavanagh H."/>
            <person name="Bos A."/>
            <person name="Gray C.A."/>
            <person name="Murphy B.T."/>
            <person name="Linington R.G."/>
            <person name="Eustaquio A.S."/>
        </authorList>
    </citation>
    <scope>NUCLEOTIDE SEQUENCE [LARGE SCALE GENOMIC DNA]</scope>
    <source>
        <strain evidence="1 2">RL18-126-BIB-B</strain>
    </source>
</reference>
<dbReference type="Proteomes" id="UP001629235">
    <property type="component" value="Unassembled WGS sequence"/>
</dbReference>
<organism evidence="1 2">
    <name type="scientific">Paraburkholderia rhynchosiae</name>
    <dbReference type="NCBI Taxonomy" id="487049"/>
    <lineage>
        <taxon>Bacteria</taxon>
        <taxon>Pseudomonadati</taxon>
        <taxon>Pseudomonadota</taxon>
        <taxon>Betaproteobacteria</taxon>
        <taxon>Burkholderiales</taxon>
        <taxon>Burkholderiaceae</taxon>
        <taxon>Paraburkholderia</taxon>
    </lineage>
</organism>
<protein>
    <submittedName>
        <fullName evidence="1">Uncharacterized protein</fullName>
    </submittedName>
</protein>
<dbReference type="EMBL" id="JAQQDW010000011">
    <property type="protein sequence ID" value="MFM0103531.1"/>
    <property type="molecule type" value="Genomic_DNA"/>
</dbReference>
<accession>A0ACC7NBC4</accession>
<comment type="caution">
    <text evidence="1">The sequence shown here is derived from an EMBL/GenBank/DDBJ whole genome shotgun (WGS) entry which is preliminary data.</text>
</comment>
<keyword evidence="2" id="KW-1185">Reference proteome</keyword>